<sequence>MTNKTIAVVGAGIIGVTSAYMLRQAGYKVVLVDAEHGPALKTSFANGCQLSYSYVDAMSSPSLVKKLPKLLLGADPAFRVNLFPDLSLLKWGSRFLWQGQAAREQKNTQDLLRLSHYSRQVLHQLLSQSALEFAHRESGKLVIYTNPQDFDNAKARVAQKRAWGCKQEILTPQECIAIQPSLQRLPKPLAGGIYAATDEVGDPHRFANQLLDQLVKDTGFEARFNCRIEKIVRKGSSVQSLETSTGSLCADAYVWATGAESLPLLADIGLNVPIYPIKGYSLTVPATESAPDVCITDIDNKVVVARVGDRLRIAGCADIVGYDPRMDQQRIAHLLQVCRSHFPDAGHYNEVLNTWAGFRPVTPSSVPIIGQAGADNLFLNMGHGMLGWTLALGSASLLTAQVKQQALPIDATGMRPEDHGIS</sequence>
<evidence type="ECO:0000313" key="4">
    <source>
        <dbReference type="EMBL" id="EGA68645.1"/>
    </source>
</evidence>
<comment type="caution">
    <text evidence="4">The sequence shown here is derived from an EMBL/GenBank/DDBJ whole genome shotgun (WGS) entry which is preliminary data.</text>
</comment>
<accession>E8MB62</accession>
<keyword evidence="2 4" id="KW-0560">Oxidoreductase</keyword>
<dbReference type="GO" id="GO:0005737">
    <property type="term" value="C:cytoplasm"/>
    <property type="evidence" value="ECO:0007669"/>
    <property type="project" value="TreeGrafter"/>
</dbReference>
<dbReference type="Proteomes" id="UP000006228">
    <property type="component" value="Unassembled WGS sequence"/>
</dbReference>
<proteinExistence type="inferred from homology"/>
<dbReference type="InterPro" id="IPR036188">
    <property type="entry name" value="FAD/NAD-bd_sf"/>
</dbReference>
<organism evidence="4 5">
    <name type="scientific">Vibrio sinaloensis DSM 21326</name>
    <dbReference type="NCBI Taxonomy" id="945550"/>
    <lineage>
        <taxon>Bacteria</taxon>
        <taxon>Pseudomonadati</taxon>
        <taxon>Pseudomonadota</taxon>
        <taxon>Gammaproteobacteria</taxon>
        <taxon>Vibrionales</taxon>
        <taxon>Vibrionaceae</taxon>
        <taxon>Vibrio</taxon>
        <taxon>Vibrio oreintalis group</taxon>
    </lineage>
</organism>
<dbReference type="Gene3D" id="3.50.50.60">
    <property type="entry name" value="FAD/NAD(P)-binding domain"/>
    <property type="match status" value="2"/>
</dbReference>
<protein>
    <submittedName>
        <fullName evidence="4">D-amino acid dehydrogenase small subunit</fullName>
        <ecNumber evidence="4">1.4.99.1</ecNumber>
    </submittedName>
</protein>
<dbReference type="Pfam" id="PF01266">
    <property type="entry name" value="DAO"/>
    <property type="match status" value="1"/>
</dbReference>
<name>E8MB62_PHOS4</name>
<evidence type="ECO:0000259" key="3">
    <source>
        <dbReference type="Pfam" id="PF01266"/>
    </source>
</evidence>
<evidence type="ECO:0000256" key="2">
    <source>
        <dbReference type="ARBA" id="ARBA00023002"/>
    </source>
</evidence>
<dbReference type="SUPFAM" id="SSF51905">
    <property type="entry name" value="FAD/NAD(P)-binding domain"/>
    <property type="match status" value="1"/>
</dbReference>
<dbReference type="GO" id="GO:0055130">
    <property type="term" value="P:D-alanine catabolic process"/>
    <property type="evidence" value="ECO:0007669"/>
    <property type="project" value="TreeGrafter"/>
</dbReference>
<dbReference type="EMBL" id="AEVT01000099">
    <property type="protein sequence ID" value="EGA68645.1"/>
    <property type="molecule type" value="Genomic_DNA"/>
</dbReference>
<dbReference type="GeneID" id="95570793"/>
<dbReference type="EC" id="1.4.99.1" evidence="4"/>
<dbReference type="InterPro" id="IPR006076">
    <property type="entry name" value="FAD-dep_OxRdtase"/>
</dbReference>
<dbReference type="AlphaFoldDB" id="E8MB62"/>
<dbReference type="SUPFAM" id="SSF54373">
    <property type="entry name" value="FAD-linked reductases, C-terminal domain"/>
    <property type="match status" value="1"/>
</dbReference>
<gene>
    <name evidence="4" type="ORF">VISI1226_03355</name>
</gene>
<evidence type="ECO:0000256" key="1">
    <source>
        <dbReference type="ARBA" id="ARBA00009410"/>
    </source>
</evidence>
<dbReference type="eggNOG" id="COG0665">
    <property type="taxonomic scope" value="Bacteria"/>
</dbReference>
<dbReference type="GO" id="GO:0008718">
    <property type="term" value="F:D-amino-acid dehydrogenase activity"/>
    <property type="evidence" value="ECO:0007669"/>
    <property type="project" value="TreeGrafter"/>
</dbReference>
<dbReference type="Gene3D" id="3.30.9.10">
    <property type="entry name" value="D-Amino Acid Oxidase, subunit A, domain 2"/>
    <property type="match status" value="1"/>
</dbReference>
<evidence type="ECO:0000313" key="5">
    <source>
        <dbReference type="Proteomes" id="UP000006228"/>
    </source>
</evidence>
<comment type="similarity">
    <text evidence="1">Belongs to the DadA oxidoreductase family.</text>
</comment>
<feature type="domain" description="FAD dependent oxidoreductase" evidence="3">
    <location>
        <begin position="6"/>
        <end position="400"/>
    </location>
</feature>
<dbReference type="GO" id="GO:0005886">
    <property type="term" value="C:plasma membrane"/>
    <property type="evidence" value="ECO:0007669"/>
    <property type="project" value="TreeGrafter"/>
</dbReference>
<reference evidence="4 5" key="1">
    <citation type="journal article" date="2012" name="Int. J. Syst. Evol. Microbiol.">
        <title>Vibrio caribbeanicus sp. nov., isolated from the marine sponge Scleritoderma cyanea.</title>
        <authorList>
            <person name="Hoffmann M."/>
            <person name="Monday S.R."/>
            <person name="Allard M.W."/>
            <person name="Strain E.A."/>
            <person name="Whittaker P."/>
            <person name="Naum M."/>
            <person name="McCarthy P.J."/>
            <person name="Lopez J.V."/>
            <person name="Fischer M."/>
            <person name="Brown E.W."/>
        </authorList>
    </citation>
    <scope>NUCLEOTIDE SEQUENCE [LARGE SCALE GENOMIC DNA]</scope>
    <source>
        <strain evidence="5">DSMZ 21326</strain>
    </source>
</reference>
<dbReference type="PANTHER" id="PTHR13847">
    <property type="entry name" value="SARCOSINE DEHYDROGENASE-RELATED"/>
    <property type="match status" value="1"/>
</dbReference>
<dbReference type="PANTHER" id="PTHR13847:SF280">
    <property type="entry name" value="D-AMINO ACID DEHYDROGENASE"/>
    <property type="match status" value="1"/>
</dbReference>
<dbReference type="RefSeq" id="WP_008079939.1">
    <property type="nucleotide sequence ID" value="NZ_AEVT01000099.1"/>
</dbReference>
<dbReference type="NCBIfam" id="NF001933">
    <property type="entry name" value="PRK00711.1"/>
    <property type="match status" value="1"/>
</dbReference>
<dbReference type="OrthoDB" id="9815989at2"/>